<proteinExistence type="predicted"/>
<keyword evidence="2" id="KW-1185">Reference proteome</keyword>
<gene>
    <name evidence="1" type="ORF">PSON_ATCC_30995.1.T2650007</name>
</gene>
<reference evidence="1" key="1">
    <citation type="submission" date="2021-01" db="EMBL/GenBank/DDBJ databases">
        <authorList>
            <consortium name="Genoscope - CEA"/>
            <person name="William W."/>
        </authorList>
    </citation>
    <scope>NUCLEOTIDE SEQUENCE</scope>
</reference>
<protein>
    <submittedName>
        <fullName evidence="1">Uncharacterized protein</fullName>
    </submittedName>
</protein>
<evidence type="ECO:0000313" key="2">
    <source>
        <dbReference type="Proteomes" id="UP000692954"/>
    </source>
</evidence>
<accession>A0A8S1RPU5</accession>
<dbReference type="AlphaFoldDB" id="A0A8S1RPU5"/>
<organism evidence="1 2">
    <name type="scientific">Paramecium sonneborni</name>
    <dbReference type="NCBI Taxonomy" id="65129"/>
    <lineage>
        <taxon>Eukaryota</taxon>
        <taxon>Sar</taxon>
        <taxon>Alveolata</taxon>
        <taxon>Ciliophora</taxon>
        <taxon>Intramacronucleata</taxon>
        <taxon>Oligohymenophorea</taxon>
        <taxon>Peniculida</taxon>
        <taxon>Parameciidae</taxon>
        <taxon>Paramecium</taxon>
    </lineage>
</organism>
<comment type="caution">
    <text evidence="1">The sequence shown here is derived from an EMBL/GenBank/DDBJ whole genome shotgun (WGS) entry which is preliminary data.</text>
</comment>
<evidence type="ECO:0000313" key="1">
    <source>
        <dbReference type="EMBL" id="CAD8130136.1"/>
    </source>
</evidence>
<name>A0A8S1RPU5_9CILI</name>
<sequence>MRRFLEFVKIQKNKQAISIIEEQQSRIQKVGIFIVIIGSRHSNSHKMVYKQNQRKLIQKSRDYKKVFLNQRNLSINKVQQLLIRIKEKDQSHDGSTSCIYGTPKKQSSFSQYRGYTSHKSSYDELFKRYNKLLQQQQSTIKYNLQLIYYQISIDCNIQISQYMMKRQQTLAEICNILPNRSQTKHNNSVNKEWISQSNQFRCNKKLIENKINYKLLKL</sequence>
<dbReference type="EMBL" id="CAJJDN010000265">
    <property type="protein sequence ID" value="CAD8130136.1"/>
    <property type="molecule type" value="Genomic_DNA"/>
</dbReference>
<dbReference type="Proteomes" id="UP000692954">
    <property type="component" value="Unassembled WGS sequence"/>
</dbReference>